<name>A0A4C1SPW7_EUMVA</name>
<evidence type="ECO:0000313" key="3">
    <source>
        <dbReference type="Proteomes" id="UP000299102"/>
    </source>
</evidence>
<gene>
    <name evidence="2" type="ORF">EVAR_74754_1</name>
</gene>
<organism evidence="2 3">
    <name type="scientific">Eumeta variegata</name>
    <name type="common">Bagworm moth</name>
    <name type="synonym">Eumeta japonica</name>
    <dbReference type="NCBI Taxonomy" id="151549"/>
    <lineage>
        <taxon>Eukaryota</taxon>
        <taxon>Metazoa</taxon>
        <taxon>Ecdysozoa</taxon>
        <taxon>Arthropoda</taxon>
        <taxon>Hexapoda</taxon>
        <taxon>Insecta</taxon>
        <taxon>Pterygota</taxon>
        <taxon>Neoptera</taxon>
        <taxon>Endopterygota</taxon>
        <taxon>Lepidoptera</taxon>
        <taxon>Glossata</taxon>
        <taxon>Ditrysia</taxon>
        <taxon>Tineoidea</taxon>
        <taxon>Psychidae</taxon>
        <taxon>Oiketicinae</taxon>
        <taxon>Eumeta</taxon>
    </lineage>
</organism>
<feature type="region of interest" description="Disordered" evidence="1">
    <location>
        <begin position="1"/>
        <end position="25"/>
    </location>
</feature>
<accession>A0A4C1SPW7</accession>
<dbReference type="EMBL" id="BGZK01000012">
    <property type="protein sequence ID" value="GBP03966.1"/>
    <property type="molecule type" value="Genomic_DNA"/>
</dbReference>
<dbReference type="AlphaFoldDB" id="A0A4C1SPW7"/>
<keyword evidence="3" id="KW-1185">Reference proteome</keyword>
<reference evidence="2 3" key="1">
    <citation type="journal article" date="2019" name="Commun. Biol.">
        <title>The bagworm genome reveals a unique fibroin gene that provides high tensile strength.</title>
        <authorList>
            <person name="Kono N."/>
            <person name="Nakamura H."/>
            <person name="Ohtoshi R."/>
            <person name="Tomita M."/>
            <person name="Numata K."/>
            <person name="Arakawa K."/>
        </authorList>
    </citation>
    <scope>NUCLEOTIDE SEQUENCE [LARGE SCALE GENOMIC DNA]</scope>
</reference>
<evidence type="ECO:0000313" key="2">
    <source>
        <dbReference type="EMBL" id="GBP03966.1"/>
    </source>
</evidence>
<protein>
    <submittedName>
        <fullName evidence="2">Uncharacterized protein</fullName>
    </submittedName>
</protein>
<dbReference type="Proteomes" id="UP000299102">
    <property type="component" value="Unassembled WGS sequence"/>
</dbReference>
<proteinExistence type="predicted"/>
<sequence>MEEGVEWPTHPLSRRVGHRNSLTGRNSTNNKAVAYRLYSVRVEPAHFRAADKFITARLYHNMTSNFLEIHIKMWRLDVNQKKNLRTINIALHVVARNVGAWCGAAAAAGADATLQRRPLCPRGAECPRCVPSAPRARGRRAPALRRRVRARLITNVKCYRTQPPRRTAPLRTAAPKPVDGRLSAIAWPYRWLFALTECGEQRSPAARLCARAAEHTAARSTQAPRRCAGAFRNRSLFYLCEGVVSPRTPYNGLAGPGPARGAGREEFRGGGRIVNCYEVDFAPEIPK</sequence>
<comment type="caution">
    <text evidence="2">The sequence shown here is derived from an EMBL/GenBank/DDBJ whole genome shotgun (WGS) entry which is preliminary data.</text>
</comment>
<dbReference type="OrthoDB" id="7154670at2759"/>
<evidence type="ECO:0000256" key="1">
    <source>
        <dbReference type="SAM" id="MobiDB-lite"/>
    </source>
</evidence>